<dbReference type="SUPFAM" id="SSF47954">
    <property type="entry name" value="Cyclin-like"/>
    <property type="match status" value="2"/>
</dbReference>
<evidence type="ECO:0000313" key="10">
    <source>
        <dbReference type="EMBL" id="QEK78385.1"/>
    </source>
</evidence>
<reference evidence="10 11" key="1">
    <citation type="submission" date="2017-08" db="EMBL/GenBank/DDBJ databases">
        <title>Resequencing and Reannotation of the genome of Pyrococcus furiosus type strain DSM3638.</title>
        <authorList>
            <person name="Reichelt R.M."/>
            <person name="Bunk B."/>
        </authorList>
    </citation>
    <scope>NUCLEOTIDE SEQUENCE [LARGE SCALE GENOMIC DNA]</scope>
    <source>
        <strain evidence="10 11">DSM 3638</strain>
    </source>
</reference>
<proteinExistence type="inferred from homology"/>
<dbReference type="PANTHER" id="PTHR11618">
    <property type="entry name" value="TRANSCRIPTION INITIATION FACTOR IIB-RELATED"/>
    <property type="match status" value="1"/>
</dbReference>
<dbReference type="GO" id="GO:0097550">
    <property type="term" value="C:transcription preinitiation complex"/>
    <property type="evidence" value="ECO:0007669"/>
    <property type="project" value="TreeGrafter"/>
</dbReference>
<accession>A0A5C0XPJ8</accession>
<dbReference type="PRINTS" id="PR00685">
    <property type="entry name" value="TIFACTORIIB"/>
</dbReference>
<sequence length="283" mass="32782">MSSTEPGGGWLIYPVKCPYCKSRDLVYDRQHGEVFCKKCGSILATNLVDSELSRKTKTNDIPRYTKRIGEFTREKIYRLRKWQKKISSERNLVLAMSELRRLSGMLKLPKYVEEEAAYLYREAAKRGLTRRIPIETTVAACIYATCRLFKVPRTLNEIASYSKTEKKEIMKAFRVIVRNLNLTPKMLLARPTDYVDKFADELELSERVRRRTVDILRRANEEGITSGKNPLSLVAAALYIASLLEGERRSQKEIARVTGVSEMTVRNRYKELVMKLGLKSLWW</sequence>
<dbReference type="Pfam" id="PF08271">
    <property type="entry name" value="Zn_Ribbon_TF"/>
    <property type="match status" value="1"/>
</dbReference>
<dbReference type="InterPro" id="IPR013763">
    <property type="entry name" value="Cyclin-like_dom"/>
</dbReference>
<dbReference type="PANTHER" id="PTHR11618:SF13">
    <property type="entry name" value="TRANSCRIPTION INITIATION FACTOR IIB"/>
    <property type="match status" value="1"/>
</dbReference>
<organism evidence="10 11">
    <name type="scientific">Pyrococcus furiosus (strain ATCC 43587 / DSM 3638 / JCM 8422 / Vc1)</name>
    <dbReference type="NCBI Taxonomy" id="186497"/>
    <lineage>
        <taxon>Archaea</taxon>
        <taxon>Methanobacteriati</taxon>
        <taxon>Methanobacteriota</taxon>
        <taxon>Thermococci</taxon>
        <taxon>Thermococcales</taxon>
        <taxon>Thermococcaceae</taxon>
        <taxon>Pyrococcus</taxon>
    </lineage>
</organism>
<keyword evidence="6" id="KW-0804">Transcription</keyword>
<evidence type="ECO:0000256" key="2">
    <source>
        <dbReference type="ARBA" id="ARBA00013932"/>
    </source>
</evidence>
<dbReference type="PROSITE" id="PS51134">
    <property type="entry name" value="ZF_TFIIB"/>
    <property type="match status" value="1"/>
</dbReference>
<dbReference type="FunFam" id="1.10.472.10:FF:000023">
    <property type="entry name" value="Transcription initiation factor IIB"/>
    <property type="match status" value="1"/>
</dbReference>
<dbReference type="InterPro" id="IPR000812">
    <property type="entry name" value="TFIIB"/>
</dbReference>
<evidence type="ECO:0000256" key="4">
    <source>
        <dbReference type="ARBA" id="ARBA00022771"/>
    </source>
</evidence>
<keyword evidence="4 8" id="KW-0862">Zinc</keyword>
<dbReference type="SUPFAM" id="SSF57783">
    <property type="entry name" value="Zinc beta-ribbon"/>
    <property type="match status" value="1"/>
</dbReference>
<keyword evidence="4 8" id="KW-0479">Metal-binding</keyword>
<dbReference type="GO" id="GO:0017025">
    <property type="term" value="F:TBP-class protein binding"/>
    <property type="evidence" value="ECO:0007669"/>
    <property type="project" value="InterPro"/>
</dbReference>
<evidence type="ECO:0000256" key="7">
    <source>
        <dbReference type="ARBA" id="ARBA00053882"/>
    </source>
</evidence>
<dbReference type="Pfam" id="PF00382">
    <property type="entry name" value="TFIIB"/>
    <property type="match status" value="2"/>
</dbReference>
<feature type="domain" description="TFIIB-type" evidence="9">
    <location>
        <begin position="13"/>
        <end position="44"/>
    </location>
</feature>
<dbReference type="GeneID" id="41712488"/>
<dbReference type="PROSITE" id="PS00782">
    <property type="entry name" value="TFIIB"/>
    <property type="match status" value="1"/>
</dbReference>
<dbReference type="GO" id="GO:0003743">
    <property type="term" value="F:translation initiation factor activity"/>
    <property type="evidence" value="ECO:0007669"/>
    <property type="project" value="UniProtKB-KW"/>
</dbReference>
<evidence type="ECO:0000256" key="6">
    <source>
        <dbReference type="ARBA" id="ARBA00023163"/>
    </source>
</evidence>
<evidence type="ECO:0000256" key="5">
    <source>
        <dbReference type="ARBA" id="ARBA00023015"/>
    </source>
</evidence>
<dbReference type="SMR" id="A0A5C0XPJ8"/>
<keyword evidence="10" id="KW-0396">Initiation factor</keyword>
<dbReference type="InterPro" id="IPR036915">
    <property type="entry name" value="Cyclin-like_sf"/>
</dbReference>
<keyword evidence="10" id="KW-0648">Protein biosynthesis</keyword>
<comment type="function">
    <text evidence="7">Stabilizes TBP binding to an archaeal box-A promoter. Also responsible for recruiting RNA polymerase II to the pre-initiation complex (DNA-TBP-TFIIB).</text>
</comment>
<dbReference type="SMART" id="SM00385">
    <property type="entry name" value="CYCLIN"/>
    <property type="match status" value="2"/>
</dbReference>
<evidence type="ECO:0000313" key="11">
    <source>
        <dbReference type="Proteomes" id="UP000324354"/>
    </source>
</evidence>
<gene>
    <name evidence="10" type="ORF">PFDSM3638_03430</name>
</gene>
<dbReference type="CDD" id="cd20550">
    <property type="entry name" value="CYCLIN_TFIIB_archaea_like_rpt2"/>
    <property type="match status" value="1"/>
</dbReference>
<evidence type="ECO:0000256" key="3">
    <source>
        <dbReference type="ARBA" id="ARBA00022737"/>
    </source>
</evidence>
<name>A0A5C0XPJ8_PYRFU</name>
<comment type="similarity">
    <text evidence="1">Belongs to the TFIIB family.</text>
</comment>
<dbReference type="GO" id="GO:0070897">
    <property type="term" value="P:transcription preinitiation complex assembly"/>
    <property type="evidence" value="ECO:0007669"/>
    <property type="project" value="InterPro"/>
</dbReference>
<evidence type="ECO:0000256" key="1">
    <source>
        <dbReference type="ARBA" id="ARBA00010857"/>
    </source>
</evidence>
<evidence type="ECO:0000256" key="8">
    <source>
        <dbReference type="PROSITE-ProRule" id="PRU00469"/>
    </source>
</evidence>
<dbReference type="GO" id="GO:0008270">
    <property type="term" value="F:zinc ion binding"/>
    <property type="evidence" value="ECO:0007669"/>
    <property type="project" value="UniProtKB-KW"/>
</dbReference>
<keyword evidence="5" id="KW-0805">Transcription regulation</keyword>
<protein>
    <recommendedName>
        <fullName evidence="2">Transcription initiation factor IIB</fullName>
    </recommendedName>
</protein>
<dbReference type="InterPro" id="IPR023486">
    <property type="entry name" value="TFIIB_CS"/>
</dbReference>
<dbReference type="OrthoDB" id="7429at2157"/>
<dbReference type="EMBL" id="CP023154">
    <property type="protein sequence ID" value="QEK78385.1"/>
    <property type="molecule type" value="Genomic_DNA"/>
</dbReference>
<dbReference type="AlphaFoldDB" id="A0A5C0XPJ8"/>
<keyword evidence="4 8" id="KW-0863">Zinc-finger</keyword>
<dbReference type="Proteomes" id="UP000324354">
    <property type="component" value="Chromosome"/>
</dbReference>
<dbReference type="InterPro" id="IPR013137">
    <property type="entry name" value="Znf_TFIIB"/>
</dbReference>
<dbReference type="InterPro" id="IPR013150">
    <property type="entry name" value="TFIIB_cyclin"/>
</dbReference>
<evidence type="ECO:0000259" key="9">
    <source>
        <dbReference type="PROSITE" id="PS51134"/>
    </source>
</evidence>
<dbReference type="Gene3D" id="2.20.25.10">
    <property type="match status" value="1"/>
</dbReference>
<dbReference type="Gene3D" id="1.10.472.10">
    <property type="entry name" value="Cyclin-like"/>
    <property type="match status" value="2"/>
</dbReference>
<dbReference type="RefSeq" id="WP_011011809.1">
    <property type="nucleotide sequence ID" value="NC_003413.1"/>
</dbReference>
<dbReference type="GeneID" id="13302499"/>
<keyword evidence="3" id="KW-0677">Repeat</keyword>